<feature type="region of interest" description="Disordered" evidence="1">
    <location>
        <begin position="157"/>
        <end position="176"/>
    </location>
</feature>
<feature type="compositionally biased region" description="Acidic residues" evidence="1">
    <location>
        <begin position="578"/>
        <end position="587"/>
    </location>
</feature>
<protein>
    <submittedName>
        <fullName evidence="3">Uncharacterized protein</fullName>
    </submittedName>
</protein>
<feature type="compositionally biased region" description="Polar residues" evidence="1">
    <location>
        <begin position="493"/>
        <end position="514"/>
    </location>
</feature>
<feature type="compositionally biased region" description="Basic and acidic residues" evidence="1">
    <location>
        <begin position="419"/>
        <end position="429"/>
    </location>
</feature>
<feature type="compositionally biased region" description="Basic and acidic residues" evidence="1">
    <location>
        <begin position="451"/>
        <end position="460"/>
    </location>
</feature>
<feature type="compositionally biased region" description="Basic and acidic residues" evidence="1">
    <location>
        <begin position="483"/>
        <end position="492"/>
    </location>
</feature>
<feature type="compositionally biased region" description="Basic and acidic residues" evidence="1">
    <location>
        <begin position="467"/>
        <end position="476"/>
    </location>
</feature>
<dbReference type="VEuPathDB" id="VectorBase:GAUT019493"/>
<dbReference type="Proteomes" id="UP000078200">
    <property type="component" value="Unassembled WGS sequence"/>
</dbReference>
<feature type="transmembrane region" description="Helical" evidence="2">
    <location>
        <begin position="5"/>
        <end position="23"/>
    </location>
</feature>
<organism evidence="3 4">
    <name type="scientific">Glossina austeni</name>
    <name type="common">Savannah tsetse fly</name>
    <dbReference type="NCBI Taxonomy" id="7395"/>
    <lineage>
        <taxon>Eukaryota</taxon>
        <taxon>Metazoa</taxon>
        <taxon>Ecdysozoa</taxon>
        <taxon>Arthropoda</taxon>
        <taxon>Hexapoda</taxon>
        <taxon>Insecta</taxon>
        <taxon>Pterygota</taxon>
        <taxon>Neoptera</taxon>
        <taxon>Endopterygota</taxon>
        <taxon>Diptera</taxon>
        <taxon>Brachycera</taxon>
        <taxon>Muscomorpha</taxon>
        <taxon>Hippoboscoidea</taxon>
        <taxon>Glossinidae</taxon>
        <taxon>Glossina</taxon>
    </lineage>
</organism>
<reference evidence="3" key="1">
    <citation type="submission" date="2020-05" db="UniProtKB">
        <authorList>
            <consortium name="EnsemblMetazoa"/>
        </authorList>
    </citation>
    <scope>IDENTIFICATION</scope>
    <source>
        <strain evidence="3">TTRI</strain>
    </source>
</reference>
<keyword evidence="2" id="KW-0812">Transmembrane</keyword>
<accession>A0A1A9UY28</accession>
<feature type="compositionally biased region" description="Polar residues" evidence="1">
    <location>
        <begin position="557"/>
        <end position="571"/>
    </location>
</feature>
<dbReference type="EnsemblMetazoa" id="GAUT019493-RA">
    <property type="protein sequence ID" value="GAUT019493-PA"/>
    <property type="gene ID" value="GAUT019493"/>
</dbReference>
<evidence type="ECO:0000313" key="3">
    <source>
        <dbReference type="EnsemblMetazoa" id="GAUT019493-PA"/>
    </source>
</evidence>
<proteinExistence type="predicted"/>
<evidence type="ECO:0000256" key="1">
    <source>
        <dbReference type="SAM" id="MobiDB-lite"/>
    </source>
</evidence>
<feature type="region of interest" description="Disordered" evidence="1">
    <location>
        <begin position="285"/>
        <end position="322"/>
    </location>
</feature>
<feature type="region of interest" description="Disordered" evidence="1">
    <location>
        <begin position="352"/>
        <end position="594"/>
    </location>
</feature>
<feature type="compositionally biased region" description="Basic and acidic residues" evidence="1">
    <location>
        <begin position="209"/>
        <end position="221"/>
    </location>
</feature>
<feature type="region of interest" description="Disordered" evidence="1">
    <location>
        <begin position="199"/>
        <end position="252"/>
    </location>
</feature>
<feature type="compositionally biased region" description="Basic and acidic residues" evidence="1">
    <location>
        <begin position="296"/>
        <end position="322"/>
    </location>
</feature>
<keyword evidence="2" id="KW-0472">Membrane</keyword>
<evidence type="ECO:0000313" key="4">
    <source>
        <dbReference type="Proteomes" id="UP000078200"/>
    </source>
</evidence>
<keyword evidence="4" id="KW-1185">Reference proteome</keyword>
<name>A0A1A9UY28_GLOAU</name>
<feature type="compositionally biased region" description="Polar residues" evidence="1">
    <location>
        <begin position="396"/>
        <end position="418"/>
    </location>
</feature>
<evidence type="ECO:0000256" key="2">
    <source>
        <dbReference type="SAM" id="Phobius"/>
    </source>
</evidence>
<feature type="compositionally biased region" description="Basic and acidic residues" evidence="1">
    <location>
        <begin position="352"/>
        <end position="361"/>
    </location>
</feature>
<keyword evidence="2" id="KW-1133">Transmembrane helix</keyword>
<feature type="compositionally biased region" description="Low complexity" evidence="1">
    <location>
        <begin position="222"/>
        <end position="232"/>
    </location>
</feature>
<dbReference type="AlphaFoldDB" id="A0A1A9UY28"/>
<sequence>MSLKLLYFFCLEVILIVFVGAIITNKQPDGVEAYFAPPKQPKELIVEYSWVRGFPLDQETSKIRQSFLYWMQQANRVFDWLRKLDNGEHGDRDVQPPTIFVQGHNLWHFCSTDGQNGSSLEEAKALEKPRQIVCWLKDFLDKNNHIKQVPALRLDSKSDANTAAAPKTEANYDGKRPLTVGKAQEILKYLKEFLKDTEKPENITPNVDPNHRNQDISRDLRPSGQPSQQPKPSHNDVPKTVHKRSPASHQPAAVSYDPQIFIPKYIEPANKLLFWLEDLIKANKNPEPLIPNAYKRAPEGMKDDSLYRNDHRTNHYNDEEDEARHAIDQLNNFSRQDESPSAIDDLNNFSRQERAAERAPSRVDTLSSPSRQDRTPSLIDDLNNFSRQERVPSRVDTLSSPSRQDRTPSSIDDLNNFSRQERVPSRDDTLSSPSMQGRTPHLMDESNSFSRQDRTPRALDESNSFSRPDRTPRPFDESNSFLRQDRAPRAIDESNSFLGQDSTPHVINGPNSLSRQERVSPIAERSNSLPRQDRTPLVIDDPNSMLRPKRTPHLSDDSNSFPQNSYEQTLMDSQSDYESSDPYEEEMSIQNSMSANGQRDLNYLSELKNPRTYNEFVDDRFFAHLDHANKILYWLKNLIAQSKNVEVLDKVGVKSYPPTILEKIKKAIRELETLKEHLLSSY</sequence>